<dbReference type="PROSITE" id="PS51257">
    <property type="entry name" value="PROKAR_LIPOPROTEIN"/>
    <property type="match status" value="1"/>
</dbReference>
<gene>
    <name evidence="1" type="ORF">LY01_01407</name>
</gene>
<keyword evidence="2" id="KW-1185">Reference proteome</keyword>
<sequence length="118" mass="13867">MKNWNISLSICIFIFISCTNTISTKKLNLKTVENEEIKIEHYTVSEFSNSYTHIDLTNKRWNKTELILRANSEVIDSVYIKQDSIIIMSKYENSKSLIYDLTAIKYGYNILLKIKEDM</sequence>
<proteinExistence type="predicted"/>
<name>A0A2S6INI6_9FLAO</name>
<evidence type="ECO:0000313" key="1">
    <source>
        <dbReference type="EMBL" id="PPK95814.1"/>
    </source>
</evidence>
<dbReference type="Proteomes" id="UP000239002">
    <property type="component" value="Unassembled WGS sequence"/>
</dbReference>
<dbReference type="EMBL" id="PTJE01000002">
    <property type="protein sequence ID" value="PPK95814.1"/>
    <property type="molecule type" value="Genomic_DNA"/>
</dbReference>
<protein>
    <submittedName>
        <fullName evidence="1">Uncharacterized protein</fullName>
    </submittedName>
</protein>
<comment type="caution">
    <text evidence="1">The sequence shown here is derived from an EMBL/GenBank/DDBJ whole genome shotgun (WGS) entry which is preliminary data.</text>
</comment>
<reference evidence="1 2" key="1">
    <citation type="submission" date="2018-02" db="EMBL/GenBank/DDBJ databases">
        <title>Genomic Encyclopedia of Archaeal and Bacterial Type Strains, Phase II (KMG-II): from individual species to whole genera.</title>
        <authorList>
            <person name="Goeker M."/>
        </authorList>
    </citation>
    <scope>NUCLEOTIDE SEQUENCE [LARGE SCALE GENOMIC DNA]</scope>
    <source>
        <strain evidence="1 2">DSM 16809</strain>
    </source>
</reference>
<accession>A0A2S6INI6</accession>
<evidence type="ECO:0000313" key="2">
    <source>
        <dbReference type="Proteomes" id="UP000239002"/>
    </source>
</evidence>
<organism evidence="1 2">
    <name type="scientific">Nonlabens xylanidelens</name>
    <dbReference type="NCBI Taxonomy" id="191564"/>
    <lineage>
        <taxon>Bacteria</taxon>
        <taxon>Pseudomonadati</taxon>
        <taxon>Bacteroidota</taxon>
        <taxon>Flavobacteriia</taxon>
        <taxon>Flavobacteriales</taxon>
        <taxon>Flavobacteriaceae</taxon>
        <taxon>Nonlabens</taxon>
    </lineage>
</organism>
<dbReference type="AlphaFoldDB" id="A0A2S6INI6"/>